<feature type="transmembrane region" description="Helical" evidence="1">
    <location>
        <begin position="82"/>
        <end position="106"/>
    </location>
</feature>
<keyword evidence="1" id="KW-0812">Transmembrane</keyword>
<evidence type="ECO:0000313" key="3">
    <source>
        <dbReference type="Proteomes" id="UP000182334"/>
    </source>
</evidence>
<accession>A0A1L0FUN1</accession>
<keyword evidence="1" id="KW-0472">Membrane</keyword>
<feature type="transmembrane region" description="Helical" evidence="1">
    <location>
        <begin position="146"/>
        <end position="173"/>
    </location>
</feature>
<evidence type="ECO:0000313" key="2">
    <source>
        <dbReference type="EMBL" id="SGZ48073.1"/>
    </source>
</evidence>
<protein>
    <submittedName>
        <fullName evidence="2">CIC11C00000004488</fullName>
    </submittedName>
</protein>
<evidence type="ECO:0000256" key="1">
    <source>
        <dbReference type="SAM" id="Phobius"/>
    </source>
</evidence>
<dbReference type="EMBL" id="LT635756">
    <property type="protein sequence ID" value="SGZ48073.1"/>
    <property type="molecule type" value="Genomic_DNA"/>
</dbReference>
<gene>
    <name evidence="2" type="ORF">SAMEA4029010_CIC11G00000004488</name>
</gene>
<dbReference type="AlphaFoldDB" id="A0A1L0FUN1"/>
<keyword evidence="1" id="KW-1133">Transmembrane helix</keyword>
<dbReference type="Proteomes" id="UP000182334">
    <property type="component" value="Chromosome I"/>
</dbReference>
<sequence length="231" mass="25624">MTESTKKISILCRLIQLISSIIQIVVASIAIHVISKAVSEAGRKYETTNTILFPALAIPSGGVGIIFSIALLTPFVRFLSPLIVISMDIIALGLWSTALALNAIYYAHLECEDTWLILNWSNNVRRQDAIIKDYGIELNCFLGKGLIVTSAFGCALWVGLIVLVACYSIVYAYKNHLCTSTRFFVCGGIFPKDTSKLEIILYDSPLQDDSSGYHYRSRKFMNRDEGSPNAW</sequence>
<feature type="transmembrane region" description="Helical" evidence="1">
    <location>
        <begin position="12"/>
        <end position="31"/>
    </location>
</feature>
<reference evidence="2 3" key="1">
    <citation type="submission" date="2016-10" db="EMBL/GenBank/DDBJ databases">
        <authorList>
            <person name="de Groot N.N."/>
        </authorList>
    </citation>
    <scope>NUCLEOTIDE SEQUENCE [LARGE SCALE GENOMIC DNA]</scope>
    <source>
        <strain evidence="2 3">CBS 141442</strain>
    </source>
</reference>
<keyword evidence="3" id="KW-1185">Reference proteome</keyword>
<proteinExistence type="predicted"/>
<name>A0A1L0FUN1_9ASCO</name>
<feature type="transmembrane region" description="Helical" evidence="1">
    <location>
        <begin position="51"/>
        <end position="75"/>
    </location>
</feature>
<organism evidence="2 3">
    <name type="scientific">Sungouiella intermedia</name>
    <dbReference type="NCBI Taxonomy" id="45354"/>
    <lineage>
        <taxon>Eukaryota</taxon>
        <taxon>Fungi</taxon>
        <taxon>Dikarya</taxon>
        <taxon>Ascomycota</taxon>
        <taxon>Saccharomycotina</taxon>
        <taxon>Pichiomycetes</taxon>
        <taxon>Metschnikowiaceae</taxon>
        <taxon>Sungouiella</taxon>
    </lineage>
</organism>